<dbReference type="GO" id="GO:0003844">
    <property type="term" value="F:1,4-alpha-glucan branching enzyme activity"/>
    <property type="evidence" value="ECO:0007669"/>
    <property type="project" value="TreeGrafter"/>
</dbReference>
<sequence length="190" mass="21821">MIRRRRSSRTSRRFGEPEGFIRFADRAHHAGRGVILDGLPAHFPTHIPGLARFDGAPLYGHADPRRGFQSDRAGVSRPVETGGLGFKWNMGWMQDIFRSMALDPAHRRWHHDKMTFGQTREWGHARGLEWHVPDYPVHRGVQTLIRDRSRLYRHHPALHAGDCETSGSRWIAAETVIPPRAPLFFQRDPG</sequence>
<evidence type="ECO:0000313" key="2">
    <source>
        <dbReference type="EMBL" id="HGC41882.1"/>
    </source>
</evidence>
<dbReference type="EMBL" id="DTQM01000027">
    <property type="protein sequence ID" value="HGC41882.1"/>
    <property type="molecule type" value="Genomic_DNA"/>
</dbReference>
<comment type="caution">
    <text evidence="2">The sequence shown here is derived from an EMBL/GenBank/DDBJ whole genome shotgun (WGS) entry which is preliminary data.</text>
</comment>
<dbReference type="PANTHER" id="PTHR43651:SF3">
    <property type="entry name" value="1,4-ALPHA-GLUCAN-BRANCHING ENZYME"/>
    <property type="match status" value="1"/>
</dbReference>
<dbReference type="InterPro" id="IPR017853">
    <property type="entry name" value="GH"/>
</dbReference>
<evidence type="ECO:0000256" key="1">
    <source>
        <dbReference type="ARBA" id="ARBA00023277"/>
    </source>
</evidence>
<dbReference type="GO" id="GO:0005829">
    <property type="term" value="C:cytosol"/>
    <property type="evidence" value="ECO:0007669"/>
    <property type="project" value="TreeGrafter"/>
</dbReference>
<dbReference type="SUPFAM" id="SSF51445">
    <property type="entry name" value="(Trans)glycosidases"/>
    <property type="match status" value="1"/>
</dbReference>
<dbReference type="GO" id="GO:0005978">
    <property type="term" value="P:glycogen biosynthetic process"/>
    <property type="evidence" value="ECO:0007669"/>
    <property type="project" value="TreeGrafter"/>
</dbReference>
<accession>A0A8J4H8K3</accession>
<name>A0A8J4H8K3_9PROT</name>
<dbReference type="Gene3D" id="3.20.20.80">
    <property type="entry name" value="Glycosidases"/>
    <property type="match status" value="2"/>
</dbReference>
<keyword evidence="1" id="KW-0119">Carbohydrate metabolism</keyword>
<dbReference type="AlphaFoldDB" id="A0A8J4H8K3"/>
<protein>
    <submittedName>
        <fullName evidence="2">Uncharacterized protein</fullName>
    </submittedName>
</protein>
<dbReference type="PANTHER" id="PTHR43651">
    <property type="entry name" value="1,4-ALPHA-GLUCAN-BRANCHING ENZYME"/>
    <property type="match status" value="1"/>
</dbReference>
<gene>
    <name evidence="2" type="ORF">ENY07_01480</name>
</gene>
<proteinExistence type="predicted"/>
<organism evidence="2">
    <name type="scientific">Acidicaldus sp</name>
    <dbReference type="NCBI Taxonomy" id="1872105"/>
    <lineage>
        <taxon>Bacteria</taxon>
        <taxon>Pseudomonadati</taxon>
        <taxon>Pseudomonadota</taxon>
        <taxon>Alphaproteobacteria</taxon>
        <taxon>Acetobacterales</taxon>
        <taxon>Acetobacteraceae</taxon>
        <taxon>Acidicaldus</taxon>
    </lineage>
</organism>
<reference evidence="2" key="1">
    <citation type="journal article" date="2020" name="mSystems">
        <title>Genome- and Community-Level Interaction Insights into Carbon Utilization and Element Cycling Functions of Hydrothermarchaeota in Hydrothermal Sediment.</title>
        <authorList>
            <person name="Zhou Z."/>
            <person name="Liu Y."/>
            <person name="Xu W."/>
            <person name="Pan J."/>
            <person name="Luo Z.H."/>
            <person name="Li M."/>
        </authorList>
    </citation>
    <scope>NUCLEOTIDE SEQUENCE</scope>
    <source>
        <strain evidence="2">SpSt-997</strain>
    </source>
</reference>